<keyword evidence="9 10" id="KW-0961">Cell wall biogenesis/degradation</keyword>
<evidence type="ECO:0000256" key="1">
    <source>
        <dbReference type="ARBA" id="ARBA00022475"/>
    </source>
</evidence>
<evidence type="ECO:0000256" key="5">
    <source>
        <dbReference type="ARBA" id="ARBA00022960"/>
    </source>
</evidence>
<sequence length="355" mass="36838">MQHPTVVVAGGGTAGHIEPAMAVAEALRDRGCEVFALGTERGLETSIVPERGFKLELIDPVPVPRKLNMDLLRLPWRVVKAVRQARKAMKNADVVVGFGGYVSAPAYIAARTLEMPMLVHEANARAGMANKLGVRLGGLGLNAAPKSGMEGEVVGIPIRSMDDPDALTRAGELWGLDTDRPVVLVTGGSQGAASINRAVAEGIDRVLDAGIQVLHSYGKKNEAPQAQSGYVPVPYIEDMPAAYAVASMVVCRAGAMTVAENTAAGVPAVYVPLPHGNGEQGLNALQVVEAGGAQLVDDADFDGTTFADYVTGILGDSTLRKSMAEKTAASVGANAAERIADLVLAITADESAATH</sequence>
<accession>A0A3G6J1B7</accession>
<dbReference type="GO" id="GO:0050511">
    <property type="term" value="F:undecaprenyldiphospho-muramoylpentapeptide beta-N-acetylglucosaminyltransferase activity"/>
    <property type="evidence" value="ECO:0007669"/>
    <property type="project" value="UniProtKB-UniRule"/>
</dbReference>
<comment type="catalytic activity">
    <reaction evidence="10">
        <text>di-trans,octa-cis-undecaprenyl diphospho-N-acetyl-alpha-D-muramoyl-L-alanyl-D-glutamyl-meso-2,6-diaminopimeloyl-D-alanyl-D-alanine + UDP-N-acetyl-alpha-D-glucosamine = di-trans,octa-cis-undecaprenyl diphospho-[N-acetyl-alpha-D-glucosaminyl-(1-&gt;4)]-N-acetyl-alpha-D-muramoyl-L-alanyl-D-glutamyl-meso-2,6-diaminopimeloyl-D-alanyl-D-alanine + UDP + H(+)</text>
        <dbReference type="Rhea" id="RHEA:31227"/>
        <dbReference type="ChEBI" id="CHEBI:15378"/>
        <dbReference type="ChEBI" id="CHEBI:57705"/>
        <dbReference type="ChEBI" id="CHEBI:58223"/>
        <dbReference type="ChEBI" id="CHEBI:61387"/>
        <dbReference type="ChEBI" id="CHEBI:61388"/>
        <dbReference type="EC" id="2.4.1.227"/>
    </reaction>
</comment>
<keyword evidence="8 10" id="KW-0131">Cell cycle</keyword>
<evidence type="ECO:0000256" key="6">
    <source>
        <dbReference type="ARBA" id="ARBA00022984"/>
    </source>
</evidence>
<dbReference type="UniPathway" id="UPA00219"/>
<dbReference type="InterPro" id="IPR004276">
    <property type="entry name" value="GlycoTrans_28_N"/>
</dbReference>
<dbReference type="GO" id="GO:0051301">
    <property type="term" value="P:cell division"/>
    <property type="evidence" value="ECO:0007669"/>
    <property type="project" value="UniProtKB-KW"/>
</dbReference>
<dbReference type="InterPro" id="IPR007235">
    <property type="entry name" value="Glyco_trans_28_C"/>
</dbReference>
<gene>
    <name evidence="10 13" type="primary">murG</name>
    <name evidence="13" type="ORF">CGERO_07335</name>
</gene>
<feature type="domain" description="Glycosyl transferase family 28 C-terminal" evidence="12">
    <location>
        <begin position="182"/>
        <end position="338"/>
    </location>
</feature>
<proteinExistence type="inferred from homology"/>
<dbReference type="GO" id="GO:0071555">
    <property type="term" value="P:cell wall organization"/>
    <property type="evidence" value="ECO:0007669"/>
    <property type="project" value="UniProtKB-KW"/>
</dbReference>
<dbReference type="Pfam" id="PF03033">
    <property type="entry name" value="Glyco_transf_28"/>
    <property type="match status" value="1"/>
</dbReference>
<evidence type="ECO:0000256" key="9">
    <source>
        <dbReference type="ARBA" id="ARBA00023316"/>
    </source>
</evidence>
<keyword evidence="7 10" id="KW-0472">Membrane</keyword>
<feature type="binding site" evidence="10">
    <location>
        <position position="280"/>
    </location>
    <ligand>
        <name>UDP-N-acetyl-alpha-D-glucosamine</name>
        <dbReference type="ChEBI" id="CHEBI:57705"/>
    </ligand>
</feature>
<keyword evidence="2 10" id="KW-0132">Cell division</keyword>
<evidence type="ECO:0000259" key="12">
    <source>
        <dbReference type="Pfam" id="PF04101"/>
    </source>
</evidence>
<dbReference type="GO" id="GO:0005975">
    <property type="term" value="P:carbohydrate metabolic process"/>
    <property type="evidence" value="ECO:0007669"/>
    <property type="project" value="InterPro"/>
</dbReference>
<keyword evidence="1 10" id="KW-1003">Cell membrane</keyword>
<evidence type="ECO:0000256" key="2">
    <source>
        <dbReference type="ARBA" id="ARBA00022618"/>
    </source>
</evidence>
<dbReference type="GO" id="GO:0005886">
    <property type="term" value="C:plasma membrane"/>
    <property type="evidence" value="ECO:0007669"/>
    <property type="project" value="UniProtKB-SubCell"/>
</dbReference>
<dbReference type="PANTHER" id="PTHR21015">
    <property type="entry name" value="UDP-N-ACETYLGLUCOSAMINE--N-ACETYLMURAMYL-(PENTAPEPTIDE) PYROPHOSPHORYL-UNDECAPRENOL N-ACETYLGLUCOSAMINE TRANSFERASE 1"/>
    <property type="match status" value="1"/>
</dbReference>
<dbReference type="GO" id="GO:0008360">
    <property type="term" value="P:regulation of cell shape"/>
    <property type="evidence" value="ECO:0007669"/>
    <property type="project" value="UniProtKB-KW"/>
</dbReference>
<dbReference type="SUPFAM" id="SSF53756">
    <property type="entry name" value="UDP-Glycosyltransferase/glycogen phosphorylase"/>
    <property type="match status" value="1"/>
</dbReference>
<evidence type="ECO:0000259" key="11">
    <source>
        <dbReference type="Pfam" id="PF03033"/>
    </source>
</evidence>
<keyword evidence="3 10" id="KW-0328">Glycosyltransferase</keyword>
<dbReference type="Gene3D" id="3.40.50.2000">
    <property type="entry name" value="Glycogen Phosphorylase B"/>
    <property type="match status" value="2"/>
</dbReference>
<dbReference type="PANTHER" id="PTHR21015:SF22">
    <property type="entry name" value="GLYCOSYLTRANSFERASE"/>
    <property type="match status" value="1"/>
</dbReference>
<protein>
    <recommendedName>
        <fullName evidence="10">UDP-N-acetylglucosamine--N-acetylmuramyl-(pentapeptide) pyrophosphoryl-undecaprenol N-acetylglucosamine transferase</fullName>
        <ecNumber evidence="10">2.4.1.227</ecNumber>
    </recommendedName>
    <alternativeName>
        <fullName evidence="10">Undecaprenyl-PP-MurNAc-pentapeptide-UDPGlcNAc GlcNAc transferase</fullName>
    </alternativeName>
</protein>
<dbReference type="Proteomes" id="UP000271587">
    <property type="component" value="Chromosome"/>
</dbReference>
<keyword evidence="5 10" id="KW-0133">Cell shape</keyword>
<dbReference type="AlphaFoldDB" id="A0A3G6J1B7"/>
<evidence type="ECO:0000313" key="13">
    <source>
        <dbReference type="EMBL" id="AZA11767.1"/>
    </source>
</evidence>
<comment type="similarity">
    <text evidence="10">Belongs to the glycosyltransferase 28 family. MurG subfamily.</text>
</comment>
<evidence type="ECO:0000256" key="10">
    <source>
        <dbReference type="HAMAP-Rule" id="MF_00033"/>
    </source>
</evidence>
<keyword evidence="14" id="KW-1185">Reference proteome</keyword>
<evidence type="ECO:0000256" key="3">
    <source>
        <dbReference type="ARBA" id="ARBA00022676"/>
    </source>
</evidence>
<feature type="binding site" evidence="10">
    <location>
        <position position="123"/>
    </location>
    <ligand>
        <name>UDP-N-acetyl-alpha-D-glucosamine</name>
        <dbReference type="ChEBI" id="CHEBI:57705"/>
    </ligand>
</feature>
<dbReference type="EC" id="2.4.1.227" evidence="10"/>
<keyword evidence="6 10" id="KW-0573">Peptidoglycan synthesis</keyword>
<feature type="binding site" evidence="10">
    <location>
        <position position="236"/>
    </location>
    <ligand>
        <name>UDP-N-acetyl-alpha-D-glucosamine</name>
        <dbReference type="ChEBI" id="CHEBI:57705"/>
    </ligand>
</feature>
<dbReference type="KEGG" id="cgk:CGERO_07335"/>
<feature type="domain" description="Glycosyltransferase family 28 N-terminal" evidence="11">
    <location>
        <begin position="6"/>
        <end position="135"/>
    </location>
</feature>
<evidence type="ECO:0000256" key="4">
    <source>
        <dbReference type="ARBA" id="ARBA00022679"/>
    </source>
</evidence>
<dbReference type="OrthoDB" id="9808936at2"/>
<evidence type="ECO:0000256" key="7">
    <source>
        <dbReference type="ARBA" id="ARBA00023136"/>
    </source>
</evidence>
<reference evidence="13 14" key="1">
    <citation type="submission" date="2018-11" db="EMBL/GenBank/DDBJ databases">
        <authorList>
            <person name="Kleinhagauer T."/>
            <person name="Glaeser S.P."/>
            <person name="Spergser J."/>
            <person name="Ruckert C."/>
            <person name="Kaempfer P."/>
            <person name="Busse H.-J."/>
        </authorList>
    </citation>
    <scope>NUCLEOTIDE SEQUENCE [LARGE SCALE GENOMIC DNA]</scope>
    <source>
        <strain evidence="13 14">W8</strain>
    </source>
</reference>
<dbReference type="EMBL" id="CP033897">
    <property type="protein sequence ID" value="AZA11767.1"/>
    <property type="molecule type" value="Genomic_DNA"/>
</dbReference>
<comment type="function">
    <text evidence="10">Cell wall formation. Catalyzes the transfer of a GlcNAc subunit on undecaprenyl-pyrophosphoryl-MurNAc-pentapeptide (lipid intermediate I) to form undecaprenyl-pyrophosphoryl-MurNAc-(pentapeptide)GlcNAc (lipid intermediate II).</text>
</comment>
<comment type="caution">
    <text evidence="10">Lacks conserved residue(s) required for the propagation of feature annotation.</text>
</comment>
<dbReference type="Pfam" id="PF04101">
    <property type="entry name" value="Glyco_tran_28_C"/>
    <property type="match status" value="1"/>
</dbReference>
<name>A0A3G6J1B7_9CORY</name>
<comment type="subcellular location">
    <subcellularLocation>
        <location evidence="10">Cell membrane</location>
        <topology evidence="10">Peripheral membrane protein</topology>
        <orientation evidence="10">Cytoplasmic side</orientation>
    </subcellularLocation>
</comment>
<keyword evidence="4 10" id="KW-0808">Transferase</keyword>
<feature type="binding site" evidence="10">
    <location>
        <begin position="13"/>
        <end position="15"/>
    </location>
    <ligand>
        <name>UDP-N-acetyl-alpha-D-glucosamine</name>
        <dbReference type="ChEBI" id="CHEBI:57705"/>
    </ligand>
</feature>
<dbReference type="NCBIfam" id="TIGR01133">
    <property type="entry name" value="murG"/>
    <property type="match status" value="1"/>
</dbReference>
<dbReference type="RefSeq" id="WP_123934621.1">
    <property type="nucleotide sequence ID" value="NZ_CP033897.1"/>
</dbReference>
<organism evidence="13 14">
    <name type="scientific">Corynebacterium gerontici</name>
    <dbReference type="NCBI Taxonomy" id="2079234"/>
    <lineage>
        <taxon>Bacteria</taxon>
        <taxon>Bacillati</taxon>
        <taxon>Actinomycetota</taxon>
        <taxon>Actinomycetes</taxon>
        <taxon>Mycobacteriales</taxon>
        <taxon>Corynebacteriaceae</taxon>
        <taxon>Corynebacterium</taxon>
    </lineage>
</organism>
<feature type="binding site" evidence="10">
    <location>
        <position position="189"/>
    </location>
    <ligand>
        <name>UDP-N-acetyl-alpha-D-glucosamine</name>
        <dbReference type="ChEBI" id="CHEBI:57705"/>
    </ligand>
</feature>
<comment type="pathway">
    <text evidence="10">Cell wall biogenesis; peptidoglycan biosynthesis.</text>
</comment>
<dbReference type="HAMAP" id="MF_00033">
    <property type="entry name" value="MurG"/>
    <property type="match status" value="1"/>
</dbReference>
<dbReference type="InterPro" id="IPR006009">
    <property type="entry name" value="GlcNAc_MurG"/>
</dbReference>
<dbReference type="GO" id="GO:0009252">
    <property type="term" value="P:peptidoglycan biosynthetic process"/>
    <property type="evidence" value="ECO:0007669"/>
    <property type="project" value="UniProtKB-UniRule"/>
</dbReference>
<dbReference type="CDD" id="cd03785">
    <property type="entry name" value="GT28_MurG"/>
    <property type="match status" value="1"/>
</dbReference>
<dbReference type="GO" id="GO:0051991">
    <property type="term" value="F:UDP-N-acetyl-D-glucosamine:N-acetylmuramoyl-L-alanyl-D-glutamyl-meso-2,6-diaminopimelyl-D-alanyl-D-alanine-diphosphoundecaprenol 4-beta-N-acetylglucosaminlytransferase activity"/>
    <property type="evidence" value="ECO:0007669"/>
    <property type="project" value="RHEA"/>
</dbReference>
<evidence type="ECO:0000256" key="8">
    <source>
        <dbReference type="ARBA" id="ARBA00023306"/>
    </source>
</evidence>
<evidence type="ECO:0000313" key="14">
    <source>
        <dbReference type="Proteomes" id="UP000271587"/>
    </source>
</evidence>
<feature type="binding site" evidence="10">
    <location>
        <position position="159"/>
    </location>
    <ligand>
        <name>UDP-N-acetyl-alpha-D-glucosamine</name>
        <dbReference type="ChEBI" id="CHEBI:57705"/>
    </ligand>
</feature>